<feature type="compositionally biased region" description="Low complexity" evidence="1">
    <location>
        <begin position="94"/>
        <end position="107"/>
    </location>
</feature>
<sequence length="572" mass="58553">MRQELVLEAAESRWREARRQMTSAAAPDGGARSLQQQQTVPAGTWSTSCTNVTYAGGVLTADCASGAGAAPVTSSVAAADGDTVENRNGVLFNATTGMAGTGATPGPSNMTPTNGPASTPQPTSTGTADPSPGGTPASTPQPTSTGTADPSPGGTPPSTPIGGTPAPSAAETPASTGWAPALPQGDYAASCTLITYDNGNLSALCIDALGAPQFSSVYAQLEDVVVNSNGALINLTSPATAPPTGAGTLPTCSLRIDALGSIVGMAELSVQNDVTGDFVPLTLTIVGGADPAYPAVNCMDGDVTTSCAAQRTASMSSMMDVTFTCPAGVVQGFTAHIVNRQDCCQEAIDGMVLAPFNADGSRQPVYPIQYVAPSYAVPLGVADNGMNVNLNSIVCVYPPGNEITPDMWPSGCTTYWSHFNGQKREVCLPDFATCMPKTTPCANVRYSGLPGGAACMDGCREVHYGYGMGVLLCLARDDDPAPCDVVYNDYAPAVLLMCDVICNEYAPAALLMCDVVDNDCAPVCLSDVCGTRVGGCNKVGYCPAMNEVFCFDNCITTGGLQWTGAFIAQLQF</sequence>
<feature type="compositionally biased region" description="Polar residues" evidence="1">
    <location>
        <begin position="108"/>
        <end position="128"/>
    </location>
</feature>
<keyword evidence="3" id="KW-1185">Reference proteome</keyword>
<feature type="compositionally biased region" description="Low complexity" evidence="1">
    <location>
        <begin position="142"/>
        <end position="152"/>
    </location>
</feature>
<accession>A0A835ZAA0</accession>
<feature type="region of interest" description="Disordered" evidence="1">
    <location>
        <begin position="17"/>
        <end position="44"/>
    </location>
</feature>
<feature type="compositionally biased region" description="Low complexity" evidence="1">
    <location>
        <begin position="160"/>
        <end position="177"/>
    </location>
</feature>
<feature type="compositionally biased region" description="Polar residues" evidence="1">
    <location>
        <begin position="33"/>
        <end position="44"/>
    </location>
</feature>
<name>A0A835ZAA0_9STRA</name>
<organism evidence="2 3">
    <name type="scientific">Tribonema minus</name>
    <dbReference type="NCBI Taxonomy" id="303371"/>
    <lineage>
        <taxon>Eukaryota</taxon>
        <taxon>Sar</taxon>
        <taxon>Stramenopiles</taxon>
        <taxon>Ochrophyta</taxon>
        <taxon>PX clade</taxon>
        <taxon>Xanthophyceae</taxon>
        <taxon>Tribonematales</taxon>
        <taxon>Tribonemataceae</taxon>
        <taxon>Tribonema</taxon>
    </lineage>
</organism>
<dbReference type="Proteomes" id="UP000664859">
    <property type="component" value="Unassembled WGS sequence"/>
</dbReference>
<dbReference type="AlphaFoldDB" id="A0A835ZAA0"/>
<comment type="caution">
    <text evidence="2">The sequence shown here is derived from an EMBL/GenBank/DDBJ whole genome shotgun (WGS) entry which is preliminary data.</text>
</comment>
<dbReference type="EMBL" id="JAFCMP010000052">
    <property type="protein sequence ID" value="KAG5189343.1"/>
    <property type="molecule type" value="Genomic_DNA"/>
</dbReference>
<reference evidence="2" key="1">
    <citation type="submission" date="2021-02" db="EMBL/GenBank/DDBJ databases">
        <title>First Annotated Genome of the Yellow-green Alga Tribonema minus.</title>
        <authorList>
            <person name="Mahan K.M."/>
        </authorList>
    </citation>
    <scope>NUCLEOTIDE SEQUENCE</scope>
    <source>
        <strain evidence="2">UTEX B ZZ1240</strain>
    </source>
</reference>
<proteinExistence type="predicted"/>
<gene>
    <name evidence="2" type="ORF">JKP88DRAFT_286796</name>
</gene>
<protein>
    <submittedName>
        <fullName evidence="2">Uncharacterized protein</fullName>
    </submittedName>
</protein>
<evidence type="ECO:0000313" key="3">
    <source>
        <dbReference type="Proteomes" id="UP000664859"/>
    </source>
</evidence>
<evidence type="ECO:0000256" key="1">
    <source>
        <dbReference type="SAM" id="MobiDB-lite"/>
    </source>
</evidence>
<feature type="region of interest" description="Disordered" evidence="1">
    <location>
        <begin position="94"/>
        <end position="177"/>
    </location>
</feature>
<evidence type="ECO:0000313" key="2">
    <source>
        <dbReference type="EMBL" id="KAG5189343.1"/>
    </source>
</evidence>